<dbReference type="RefSeq" id="WP_034572401.1">
    <property type="nucleotide sequence ID" value="NZ_JQBS01000018.1"/>
</dbReference>
<gene>
    <name evidence="5" type="ORF">IV74_GL000811</name>
</gene>
<dbReference type="InterPro" id="IPR000524">
    <property type="entry name" value="Tscrpt_reg_HTH_GntR"/>
</dbReference>
<dbReference type="SUPFAM" id="SSF46785">
    <property type="entry name" value="Winged helix' DNA-binding domain"/>
    <property type="match status" value="1"/>
</dbReference>
<dbReference type="eggNOG" id="COG2186">
    <property type="taxonomic scope" value="Bacteria"/>
</dbReference>
<reference evidence="5 6" key="1">
    <citation type="journal article" date="2015" name="Genome Announc.">
        <title>Expanding the biotechnology potential of lactobacilli through comparative genomics of 213 strains and associated genera.</title>
        <authorList>
            <person name="Sun Z."/>
            <person name="Harris H.M."/>
            <person name="McCann A."/>
            <person name="Guo C."/>
            <person name="Argimon S."/>
            <person name="Zhang W."/>
            <person name="Yang X."/>
            <person name="Jeffery I.B."/>
            <person name="Cooney J.C."/>
            <person name="Kagawa T.F."/>
            <person name="Liu W."/>
            <person name="Song Y."/>
            <person name="Salvetti E."/>
            <person name="Wrobel A."/>
            <person name="Rasinkangas P."/>
            <person name="Parkhill J."/>
            <person name="Rea M.C."/>
            <person name="O'Sullivan O."/>
            <person name="Ritari J."/>
            <person name="Douillard F.P."/>
            <person name="Paul Ross R."/>
            <person name="Yang R."/>
            <person name="Briner A.E."/>
            <person name="Felis G.E."/>
            <person name="de Vos W.M."/>
            <person name="Barrangou R."/>
            <person name="Klaenhammer T.R."/>
            <person name="Caufield P.W."/>
            <person name="Cui Y."/>
            <person name="Zhang H."/>
            <person name="O'Toole P.W."/>
        </authorList>
    </citation>
    <scope>NUCLEOTIDE SEQUENCE [LARGE SCALE GENOMIC DNA]</scope>
    <source>
        <strain evidence="5 6">DSM 20623</strain>
    </source>
</reference>
<feature type="domain" description="HTH gntR-type" evidence="4">
    <location>
        <begin position="7"/>
        <end position="75"/>
    </location>
</feature>
<dbReference type="Gene3D" id="1.20.120.530">
    <property type="entry name" value="GntR ligand-binding domain-like"/>
    <property type="match status" value="1"/>
</dbReference>
<dbReference type="SMART" id="SM00895">
    <property type="entry name" value="FCD"/>
    <property type="match status" value="1"/>
</dbReference>
<dbReference type="GO" id="GO:0003700">
    <property type="term" value="F:DNA-binding transcription factor activity"/>
    <property type="evidence" value="ECO:0007669"/>
    <property type="project" value="InterPro"/>
</dbReference>
<evidence type="ECO:0000256" key="3">
    <source>
        <dbReference type="ARBA" id="ARBA00023163"/>
    </source>
</evidence>
<dbReference type="InterPro" id="IPR011711">
    <property type="entry name" value="GntR_C"/>
</dbReference>
<organism evidence="5 6">
    <name type="scientific">Carnobacterium divergens DSM 20623</name>
    <dbReference type="NCBI Taxonomy" id="1449336"/>
    <lineage>
        <taxon>Bacteria</taxon>
        <taxon>Bacillati</taxon>
        <taxon>Bacillota</taxon>
        <taxon>Bacilli</taxon>
        <taxon>Lactobacillales</taxon>
        <taxon>Carnobacteriaceae</taxon>
        <taxon>Carnobacterium</taxon>
    </lineage>
</organism>
<dbReference type="GO" id="GO:0003677">
    <property type="term" value="F:DNA binding"/>
    <property type="evidence" value="ECO:0007669"/>
    <property type="project" value="UniProtKB-KW"/>
</dbReference>
<evidence type="ECO:0000256" key="2">
    <source>
        <dbReference type="ARBA" id="ARBA00023125"/>
    </source>
</evidence>
<dbReference type="CDD" id="cd07377">
    <property type="entry name" value="WHTH_GntR"/>
    <property type="match status" value="1"/>
</dbReference>
<sequence length="217" mass="24742">MKKPTRISLAKQITTEIESQIESGRWPVGSKIPPESHLAEQFGVSRNTMREALQSLTQSGVLASKPGDGTYVMTAGKFEANMYTRLEKAETKEIAEARLFLEKDLAILAAKNRNETDIEKIALALKKRNEKKATLEEEAKSDIEFHVEIAKAAHNSVMYELYRYMSNYIYELILEKMYQDLEKDSPDSEKLHQDLFLAIKKQDPIEAEKVASCINHF</sequence>
<keyword evidence="2" id="KW-0238">DNA-binding</keyword>
<comment type="caution">
    <text evidence="5">The sequence shown here is derived from an EMBL/GenBank/DDBJ whole genome shotgun (WGS) entry which is preliminary data.</text>
</comment>
<name>A0A0R2HVT2_CARDV</name>
<dbReference type="Pfam" id="PF07729">
    <property type="entry name" value="FCD"/>
    <property type="match status" value="1"/>
</dbReference>
<dbReference type="SMART" id="SM00345">
    <property type="entry name" value="HTH_GNTR"/>
    <property type="match status" value="1"/>
</dbReference>
<dbReference type="PANTHER" id="PTHR43537">
    <property type="entry name" value="TRANSCRIPTIONAL REGULATOR, GNTR FAMILY"/>
    <property type="match status" value="1"/>
</dbReference>
<dbReference type="PRINTS" id="PR00035">
    <property type="entry name" value="HTHGNTR"/>
</dbReference>
<accession>A0A0R2HVT2</accession>
<evidence type="ECO:0000256" key="1">
    <source>
        <dbReference type="ARBA" id="ARBA00023015"/>
    </source>
</evidence>
<dbReference type="PANTHER" id="PTHR43537:SF47">
    <property type="entry name" value="REGULATORY PROTEIN GNTR HTH"/>
    <property type="match status" value="1"/>
</dbReference>
<evidence type="ECO:0000259" key="4">
    <source>
        <dbReference type="PROSITE" id="PS50949"/>
    </source>
</evidence>
<dbReference type="EMBL" id="JQBS01000018">
    <property type="protein sequence ID" value="KRN56802.1"/>
    <property type="molecule type" value="Genomic_DNA"/>
</dbReference>
<dbReference type="SUPFAM" id="SSF48008">
    <property type="entry name" value="GntR ligand-binding domain-like"/>
    <property type="match status" value="1"/>
</dbReference>
<dbReference type="InterPro" id="IPR008920">
    <property type="entry name" value="TF_FadR/GntR_C"/>
</dbReference>
<dbReference type="InterPro" id="IPR036390">
    <property type="entry name" value="WH_DNA-bd_sf"/>
</dbReference>
<dbReference type="AlphaFoldDB" id="A0A0R2HVT2"/>
<dbReference type="Pfam" id="PF00392">
    <property type="entry name" value="GntR"/>
    <property type="match status" value="1"/>
</dbReference>
<dbReference type="Proteomes" id="UP000051658">
    <property type="component" value="Unassembled WGS sequence"/>
</dbReference>
<dbReference type="Gene3D" id="1.10.10.10">
    <property type="entry name" value="Winged helix-like DNA-binding domain superfamily/Winged helix DNA-binding domain"/>
    <property type="match status" value="1"/>
</dbReference>
<evidence type="ECO:0000313" key="6">
    <source>
        <dbReference type="Proteomes" id="UP000051658"/>
    </source>
</evidence>
<evidence type="ECO:0000313" key="5">
    <source>
        <dbReference type="EMBL" id="KRN56802.1"/>
    </source>
</evidence>
<dbReference type="PROSITE" id="PS50949">
    <property type="entry name" value="HTH_GNTR"/>
    <property type="match status" value="1"/>
</dbReference>
<proteinExistence type="predicted"/>
<keyword evidence="6" id="KW-1185">Reference proteome</keyword>
<dbReference type="GeneID" id="89587751"/>
<keyword evidence="1" id="KW-0805">Transcription regulation</keyword>
<keyword evidence="3" id="KW-0804">Transcription</keyword>
<protein>
    <recommendedName>
        <fullName evidence="4">HTH gntR-type domain-containing protein</fullName>
    </recommendedName>
</protein>
<dbReference type="InterPro" id="IPR036388">
    <property type="entry name" value="WH-like_DNA-bd_sf"/>
</dbReference>
<dbReference type="PATRIC" id="fig|1449336.4.peg.826"/>